<reference evidence="6 7" key="1">
    <citation type="submission" date="2015-11" db="EMBL/GenBank/DDBJ databases">
        <title>Genomic analysis of 38 Legionella species identifies large and diverse effector repertoires.</title>
        <authorList>
            <person name="Burstein D."/>
            <person name="Amaro F."/>
            <person name="Zusman T."/>
            <person name="Lifshitz Z."/>
            <person name="Cohen O."/>
            <person name="Gilbert J.A."/>
            <person name="Pupko T."/>
            <person name="Shuman H.A."/>
            <person name="Segal G."/>
        </authorList>
    </citation>
    <scope>NUCLEOTIDE SEQUENCE [LARGE SCALE GENOMIC DNA]</scope>
    <source>
        <strain evidence="6 7">ATCC 49655</strain>
    </source>
</reference>
<dbReference type="InterPro" id="IPR038610">
    <property type="entry name" value="FliK-like_C_sf"/>
</dbReference>
<dbReference type="GO" id="GO:0009424">
    <property type="term" value="C:bacterial-type flagellum hook"/>
    <property type="evidence" value="ECO:0007669"/>
    <property type="project" value="InterPro"/>
</dbReference>
<evidence type="ECO:0000256" key="1">
    <source>
        <dbReference type="ARBA" id="ARBA00003944"/>
    </source>
</evidence>
<dbReference type="GO" id="GO:0044780">
    <property type="term" value="P:bacterial-type flagellum assembly"/>
    <property type="evidence" value="ECO:0007669"/>
    <property type="project" value="InterPro"/>
</dbReference>
<dbReference type="CDD" id="cd17470">
    <property type="entry name" value="T3SS_Flik_C"/>
    <property type="match status" value="1"/>
</dbReference>
<keyword evidence="7" id="KW-1185">Reference proteome</keyword>
<dbReference type="RefSeq" id="WP_018578137.1">
    <property type="nucleotide sequence ID" value="NZ_KB892426.1"/>
</dbReference>
<comment type="similarity">
    <text evidence="2">Belongs to the FliK family.</text>
</comment>
<protein>
    <submittedName>
        <fullName evidence="6">Putative flagellar hook-length control protein</fullName>
    </submittedName>
</protein>
<comment type="function">
    <text evidence="1">Controls the length of the flagellar hook.</text>
</comment>
<keyword evidence="3" id="KW-1005">Bacterial flagellum biogenesis</keyword>
<accession>A0A0W0YVF2</accession>
<feature type="region of interest" description="Disordered" evidence="4">
    <location>
        <begin position="67"/>
        <end position="94"/>
    </location>
</feature>
<organism evidence="6 7">
    <name type="scientific">Legionella shakespearei DSM 23087</name>
    <dbReference type="NCBI Taxonomy" id="1122169"/>
    <lineage>
        <taxon>Bacteria</taxon>
        <taxon>Pseudomonadati</taxon>
        <taxon>Pseudomonadota</taxon>
        <taxon>Gammaproteobacteria</taxon>
        <taxon>Legionellales</taxon>
        <taxon>Legionellaceae</taxon>
        <taxon>Legionella</taxon>
    </lineage>
</organism>
<feature type="domain" description="Flagellar hook-length control protein-like C-terminal" evidence="5">
    <location>
        <begin position="290"/>
        <end position="370"/>
    </location>
</feature>
<dbReference type="PANTHER" id="PTHR37533:SF2">
    <property type="entry name" value="FLAGELLAR HOOK-LENGTH CONTROL PROTEIN"/>
    <property type="match status" value="1"/>
</dbReference>
<evidence type="ECO:0000313" key="7">
    <source>
        <dbReference type="Proteomes" id="UP000054600"/>
    </source>
</evidence>
<keyword evidence="6" id="KW-0282">Flagellum</keyword>
<dbReference type="Gene3D" id="3.30.750.140">
    <property type="match status" value="1"/>
</dbReference>
<comment type="caution">
    <text evidence="6">The sequence shown here is derived from an EMBL/GenBank/DDBJ whole genome shotgun (WGS) entry which is preliminary data.</text>
</comment>
<evidence type="ECO:0000256" key="2">
    <source>
        <dbReference type="ARBA" id="ARBA00009149"/>
    </source>
</evidence>
<dbReference type="InterPro" id="IPR001635">
    <property type="entry name" value="Flag_hook_Flik"/>
</dbReference>
<dbReference type="STRING" id="1122169.Lsha_1556"/>
<keyword evidence="6" id="KW-0969">Cilium</keyword>
<dbReference type="Proteomes" id="UP000054600">
    <property type="component" value="Unassembled WGS sequence"/>
</dbReference>
<evidence type="ECO:0000256" key="3">
    <source>
        <dbReference type="ARBA" id="ARBA00022795"/>
    </source>
</evidence>
<dbReference type="EMBL" id="LNYW01000043">
    <property type="protein sequence ID" value="KTD60839.1"/>
    <property type="molecule type" value="Genomic_DNA"/>
</dbReference>
<dbReference type="eggNOG" id="COG3144">
    <property type="taxonomic scope" value="Bacteria"/>
</dbReference>
<gene>
    <name evidence="6" type="ORF">Lsha_1556</name>
</gene>
<dbReference type="PATRIC" id="fig|1122169.6.peg.1793"/>
<feature type="region of interest" description="Disordered" evidence="4">
    <location>
        <begin position="127"/>
        <end position="146"/>
    </location>
</feature>
<dbReference type="PANTHER" id="PTHR37533">
    <property type="entry name" value="FLAGELLAR HOOK-LENGTH CONTROL PROTEIN"/>
    <property type="match status" value="1"/>
</dbReference>
<dbReference type="InterPro" id="IPR021136">
    <property type="entry name" value="Flagellar_hook_control-like_C"/>
</dbReference>
<dbReference type="PRINTS" id="PR01007">
    <property type="entry name" value="FLGHOOKFLIK"/>
</dbReference>
<proteinExistence type="inferred from homology"/>
<feature type="compositionally biased region" description="Basic and acidic residues" evidence="4">
    <location>
        <begin position="127"/>
        <end position="140"/>
    </location>
</feature>
<dbReference type="AlphaFoldDB" id="A0A0W0YVF2"/>
<sequence length="408" mass="44836">MIDLNNIIQNMSAGTDASAIQGKEVANTLLDGQDEQNNSVEGIDPESFVLLMANMLSHIPVEKTAENEGTVSVSVDSDDRINERQDEGTKVAEDSSIIETLQNPAPPINNNAALVWIDADNFQPPELENKNPSDTMERRPQVSNNPLQQNKVPAELLTVKNTSPDMNLTRGTNPGSEISGNGVEDEFFGEQDIVEGLSTESGNELYEKLKKLTVENAVTLPKDEKKENENKPKADEMAVQNAQSAKTLHQQASLPVQQARQNTEPPLVKTLDIPVDIGNSQWADKFSEHIVWLGHQGIKSALIRINPEDLGPLEISIKVVKDSASVNIVSHSGHVRDVVDQALHRLREMMAEQGLNLSEAYVGLGDNSQGFSQQNNERQDALFQSRDEEIQLSPLSKKPPKGLIDFFA</sequence>
<evidence type="ECO:0000256" key="4">
    <source>
        <dbReference type="SAM" id="MobiDB-lite"/>
    </source>
</evidence>
<keyword evidence="6" id="KW-0966">Cell projection</keyword>
<name>A0A0W0YVF2_9GAMM</name>
<evidence type="ECO:0000313" key="6">
    <source>
        <dbReference type="EMBL" id="KTD60839.1"/>
    </source>
</evidence>
<dbReference type="InterPro" id="IPR052563">
    <property type="entry name" value="FliK"/>
</dbReference>
<feature type="compositionally biased region" description="Basic and acidic residues" evidence="4">
    <location>
        <begin position="77"/>
        <end position="93"/>
    </location>
</feature>
<dbReference type="Pfam" id="PF02120">
    <property type="entry name" value="Flg_hook"/>
    <property type="match status" value="1"/>
</dbReference>
<evidence type="ECO:0000259" key="5">
    <source>
        <dbReference type="Pfam" id="PF02120"/>
    </source>
</evidence>